<keyword evidence="1" id="KW-0460">Magnesium</keyword>
<comment type="cofactor">
    <cofactor evidence="1">
        <name>Mg(2+)</name>
        <dbReference type="ChEBI" id="CHEBI:18420"/>
    </cofactor>
</comment>
<dbReference type="Pfam" id="PF00459">
    <property type="entry name" value="Inositol_P"/>
    <property type="match status" value="1"/>
</dbReference>
<gene>
    <name evidence="2" type="ORF">A3G53_02865</name>
</gene>
<feature type="binding site" evidence="1">
    <location>
        <position position="85"/>
    </location>
    <ligand>
        <name>Mg(2+)</name>
        <dbReference type="ChEBI" id="CHEBI:18420"/>
        <label>1</label>
        <note>catalytic</note>
    </ligand>
</feature>
<dbReference type="Gene3D" id="3.30.540.10">
    <property type="entry name" value="Fructose-1,6-Bisphosphatase, subunit A, domain 1"/>
    <property type="match status" value="1"/>
</dbReference>
<evidence type="ECO:0000313" key="3">
    <source>
        <dbReference type="Proteomes" id="UP000178645"/>
    </source>
</evidence>
<accession>A0A1F6Y3Q0</accession>
<dbReference type="AlphaFoldDB" id="A0A1F6Y3Q0"/>
<evidence type="ECO:0000313" key="2">
    <source>
        <dbReference type="EMBL" id="OGJ00965.1"/>
    </source>
</evidence>
<feature type="binding site" evidence="1">
    <location>
        <position position="105"/>
    </location>
    <ligand>
        <name>Mg(2+)</name>
        <dbReference type="ChEBI" id="CHEBI:18420"/>
        <label>1</label>
        <note>catalytic</note>
    </ligand>
</feature>
<comment type="caution">
    <text evidence="2">The sequence shown here is derived from an EMBL/GenBank/DDBJ whole genome shotgun (WGS) entry which is preliminary data.</text>
</comment>
<organism evidence="2 3">
    <name type="scientific">Candidatus Nomurabacteria bacterium RIFCSPLOWO2_12_FULL_44_11</name>
    <dbReference type="NCBI Taxonomy" id="1801796"/>
    <lineage>
        <taxon>Bacteria</taxon>
        <taxon>Candidatus Nomuraibacteriota</taxon>
    </lineage>
</organism>
<evidence type="ECO:0000256" key="1">
    <source>
        <dbReference type="PIRSR" id="PIRSR600760-2"/>
    </source>
</evidence>
<keyword evidence="1" id="KW-0479">Metal-binding</keyword>
<dbReference type="GO" id="GO:0046872">
    <property type="term" value="F:metal ion binding"/>
    <property type="evidence" value="ECO:0007669"/>
    <property type="project" value="UniProtKB-KW"/>
</dbReference>
<dbReference type="Proteomes" id="UP000178645">
    <property type="component" value="Unassembled WGS sequence"/>
</dbReference>
<feature type="binding site" evidence="1">
    <location>
        <position position="107"/>
    </location>
    <ligand>
        <name>Mg(2+)</name>
        <dbReference type="ChEBI" id="CHEBI:18420"/>
        <label>1</label>
        <note>catalytic</note>
    </ligand>
</feature>
<feature type="binding site" evidence="1">
    <location>
        <position position="108"/>
    </location>
    <ligand>
        <name>Mg(2+)</name>
        <dbReference type="ChEBI" id="CHEBI:18420"/>
        <label>1</label>
        <note>catalytic</note>
    </ligand>
</feature>
<protein>
    <recommendedName>
        <fullName evidence="4">Inositol monophosphatase</fullName>
    </recommendedName>
</protein>
<dbReference type="SUPFAM" id="SSF56655">
    <property type="entry name" value="Carbohydrate phosphatase"/>
    <property type="match status" value="1"/>
</dbReference>
<name>A0A1F6Y3Q0_9BACT</name>
<proteinExistence type="predicted"/>
<sequence>MPNEQLTPSLEVGEKFLQILEKLEPVFVQAGDLALKMQKEAKHHNKYSTGNPLVDIVTNADLAVQEFLLQEISKTNLVKCHLFAEENTALTEKFDEQGQYYLGIDPIDGTAVYSEGGNQFCVIITLHDGKDLLYTFVYFPALKLTHKIIRNNYTITGQIPEISLPANVGKMILYWSGEPEKNVPKKLQDELKKKGLIFVKATDFAKDIALINLFSAGKVAGVYYGKLNAYDSLVELHAAIAKGKKHYIGEGFDLTKPQKRIAGYYYPGSYLVLNESL</sequence>
<dbReference type="EMBL" id="MFVU01000032">
    <property type="protein sequence ID" value="OGJ00965.1"/>
    <property type="molecule type" value="Genomic_DNA"/>
</dbReference>
<dbReference type="InterPro" id="IPR000760">
    <property type="entry name" value="Inositol_monophosphatase-like"/>
</dbReference>
<reference evidence="2 3" key="1">
    <citation type="journal article" date="2016" name="Nat. Commun.">
        <title>Thousands of microbial genomes shed light on interconnected biogeochemical processes in an aquifer system.</title>
        <authorList>
            <person name="Anantharaman K."/>
            <person name="Brown C.T."/>
            <person name="Hug L.A."/>
            <person name="Sharon I."/>
            <person name="Castelle C.J."/>
            <person name="Probst A.J."/>
            <person name="Thomas B.C."/>
            <person name="Singh A."/>
            <person name="Wilkins M.J."/>
            <person name="Karaoz U."/>
            <person name="Brodie E.L."/>
            <person name="Williams K.H."/>
            <person name="Hubbard S.S."/>
            <person name="Banfield J.F."/>
        </authorList>
    </citation>
    <scope>NUCLEOTIDE SEQUENCE [LARGE SCALE GENOMIC DNA]</scope>
</reference>
<evidence type="ECO:0008006" key="4">
    <source>
        <dbReference type="Google" id="ProtNLM"/>
    </source>
</evidence>